<accession>A0A1H0ZW63</accession>
<gene>
    <name evidence="2" type="ORF">SAMN05421664_1109</name>
</gene>
<evidence type="ECO:0000313" key="2">
    <source>
        <dbReference type="EMBL" id="SDQ31602.1"/>
    </source>
</evidence>
<dbReference type="EMBL" id="FNKL01000002">
    <property type="protein sequence ID" value="SDQ31602.1"/>
    <property type="molecule type" value="Genomic_DNA"/>
</dbReference>
<dbReference type="AlphaFoldDB" id="A0A1H0ZW63"/>
<reference evidence="3" key="1">
    <citation type="submission" date="2016-10" db="EMBL/GenBank/DDBJ databases">
        <authorList>
            <person name="Varghese N."/>
            <person name="Submissions S."/>
        </authorList>
    </citation>
    <scope>NUCLEOTIDE SEQUENCE [LARGE SCALE GENOMIC DNA]</scope>
    <source>
        <strain evidence="3">DSM 17072</strain>
    </source>
</reference>
<evidence type="ECO:0000313" key="3">
    <source>
        <dbReference type="Proteomes" id="UP000199627"/>
    </source>
</evidence>
<dbReference type="RefSeq" id="WP_089754474.1">
    <property type="nucleotide sequence ID" value="NZ_FNKL01000002.1"/>
</dbReference>
<name>A0A1H0ZW63_9FLAO</name>
<organism evidence="2 3">
    <name type="scientific">Chryseobacterium soldanellicola</name>
    <dbReference type="NCBI Taxonomy" id="311333"/>
    <lineage>
        <taxon>Bacteria</taxon>
        <taxon>Pseudomonadati</taxon>
        <taxon>Bacteroidota</taxon>
        <taxon>Flavobacteriia</taxon>
        <taxon>Flavobacteriales</taxon>
        <taxon>Weeksellaceae</taxon>
        <taxon>Chryseobacterium group</taxon>
        <taxon>Chryseobacterium</taxon>
    </lineage>
</organism>
<protein>
    <recommendedName>
        <fullName evidence="4">Lipoprotein</fullName>
    </recommendedName>
</protein>
<evidence type="ECO:0000256" key="1">
    <source>
        <dbReference type="SAM" id="MobiDB-lite"/>
    </source>
</evidence>
<proteinExistence type="predicted"/>
<dbReference type="PROSITE" id="PS51257">
    <property type="entry name" value="PROKAR_LIPOPROTEIN"/>
    <property type="match status" value="1"/>
</dbReference>
<dbReference type="Proteomes" id="UP000199627">
    <property type="component" value="Unassembled WGS sequence"/>
</dbReference>
<sequence>MRKITQGLLIALLASCSNPKSDSATTDQKDTSASEMSTPSTSPIAGNWVSDQYVENVKKTKSVFQNKIYGTKVLFFSLNENELQTGSATLHGFTDHEGGSDVAITFDKEKNEFVKDDSKKTDDPTFKDSFEAKLNSQNKLEMYFPKTKKTETYQKLSTDLDTELRKILIAGSYTDKDSKSKIDFSADGKVNFEGYKSYKVIYDFTTGPGFDGIIFYKSDQKNTNGDVYQFKIIANTLELQLMKGNDKNPNYTPSGKKYILTK</sequence>
<dbReference type="OrthoDB" id="1261238at2"/>
<keyword evidence="3" id="KW-1185">Reference proteome</keyword>
<feature type="region of interest" description="Disordered" evidence="1">
    <location>
        <begin position="18"/>
        <end position="44"/>
    </location>
</feature>
<feature type="compositionally biased region" description="Polar residues" evidence="1">
    <location>
        <begin position="33"/>
        <end position="44"/>
    </location>
</feature>
<evidence type="ECO:0008006" key="4">
    <source>
        <dbReference type="Google" id="ProtNLM"/>
    </source>
</evidence>